<dbReference type="STRING" id="1118202.SAMN05443429_10870"/>
<accession>A0A1M6G5S9</accession>
<dbReference type="EMBL" id="FQYI01000008">
    <property type="protein sequence ID" value="SHJ05346.1"/>
    <property type="molecule type" value="Genomic_DNA"/>
</dbReference>
<protein>
    <submittedName>
        <fullName evidence="1">DnaA protein helix-turn-helix</fullName>
    </submittedName>
</protein>
<name>A0A1M6G5S9_9FLAO</name>
<evidence type="ECO:0000313" key="1">
    <source>
        <dbReference type="EMBL" id="SHJ05346.1"/>
    </source>
</evidence>
<keyword evidence="2" id="KW-1185">Reference proteome</keyword>
<dbReference type="GO" id="GO:0043565">
    <property type="term" value="F:sequence-specific DNA binding"/>
    <property type="evidence" value="ECO:0007669"/>
    <property type="project" value="InterPro"/>
</dbReference>
<organism evidence="1 2">
    <name type="scientific">Cruoricaptor ignavus</name>
    <dbReference type="NCBI Taxonomy" id="1118202"/>
    <lineage>
        <taxon>Bacteria</taxon>
        <taxon>Pseudomonadati</taxon>
        <taxon>Bacteroidota</taxon>
        <taxon>Flavobacteriia</taxon>
        <taxon>Flavobacteriales</taxon>
        <taxon>Weeksellaceae</taxon>
        <taxon>Cruoricaptor</taxon>
    </lineage>
</organism>
<dbReference type="InterPro" id="IPR010921">
    <property type="entry name" value="Trp_repressor/repl_initiator"/>
</dbReference>
<dbReference type="AlphaFoldDB" id="A0A1M6G5S9"/>
<dbReference type="SUPFAM" id="SSF48295">
    <property type="entry name" value="TrpR-like"/>
    <property type="match status" value="1"/>
</dbReference>
<gene>
    <name evidence="1" type="ORF">SAMN05443429_10870</name>
</gene>
<sequence length="96" mass="11295">MRALKKLSQIAEAIQQETGISAEQMRKNIRRQEVVNARILLSYIAVVEYMLSQTETARFLNVKQPAVAHYLRTMRNELTYDKNLKKRLEDCKKKLK</sequence>
<dbReference type="Proteomes" id="UP000184335">
    <property type="component" value="Unassembled WGS sequence"/>
</dbReference>
<dbReference type="Gene3D" id="1.10.1750.10">
    <property type="match status" value="1"/>
</dbReference>
<reference evidence="1 2" key="1">
    <citation type="submission" date="2016-11" db="EMBL/GenBank/DDBJ databases">
        <authorList>
            <person name="Jaros S."/>
            <person name="Januszkiewicz K."/>
            <person name="Wedrychowicz H."/>
        </authorList>
    </citation>
    <scope>NUCLEOTIDE SEQUENCE [LARGE SCALE GENOMIC DNA]</scope>
    <source>
        <strain evidence="1 2">DSM 25479</strain>
    </source>
</reference>
<dbReference type="RefSeq" id="WP_073180217.1">
    <property type="nucleotide sequence ID" value="NZ_FQYI01000008.1"/>
</dbReference>
<proteinExistence type="predicted"/>
<evidence type="ECO:0000313" key="2">
    <source>
        <dbReference type="Proteomes" id="UP000184335"/>
    </source>
</evidence>